<dbReference type="EMBL" id="JAAFYZ010000286">
    <property type="protein sequence ID" value="MBS2553795.1"/>
    <property type="molecule type" value="Genomic_DNA"/>
</dbReference>
<dbReference type="InterPro" id="IPR016461">
    <property type="entry name" value="COMT-like"/>
</dbReference>
<dbReference type="Pfam" id="PF00891">
    <property type="entry name" value="Methyltransf_2"/>
    <property type="match status" value="1"/>
</dbReference>
<proteinExistence type="predicted"/>
<evidence type="ECO:0000256" key="3">
    <source>
        <dbReference type="ARBA" id="ARBA00022691"/>
    </source>
</evidence>
<protein>
    <submittedName>
        <fullName evidence="5">Methyltransferase domain-containing protein</fullName>
    </submittedName>
</protein>
<dbReference type="InterPro" id="IPR036390">
    <property type="entry name" value="WH_DNA-bd_sf"/>
</dbReference>
<sequence>MRLALRGGNPLERLALRANLVPGPAAEAWGGMATSGVLVAAVRTGVVARLASGPARTEDIARDLCLAPTPTRLLVDCLIATGHARRARDGSVRLARRDRRWLDPESEMGIARFVNACGDYFDWWRDLDRLIETGASVEQHDRGPDDPYWRRYILGQLDLARLTAPEVARRLVLPDGAGSVLDVGGGHGWYSAMLCRRHPGLTATVLDLPGSARIGREVVDAAGLAHRVTFVEGDARSADFPDGQDAVLCFNLLHHLTGAEIPALLKRAATALKPGGTLAVLDAFAEPPRAGRARGNAAATHLALFVRLTSGSTVHTPSDLATWFQAAGFAAPRRVRSARIPGLALYQAWKSW</sequence>
<keyword evidence="1 5" id="KW-0489">Methyltransferase</keyword>
<keyword evidence="6" id="KW-1185">Reference proteome</keyword>
<dbReference type="GO" id="GO:0032259">
    <property type="term" value="P:methylation"/>
    <property type="evidence" value="ECO:0007669"/>
    <property type="project" value="UniProtKB-KW"/>
</dbReference>
<dbReference type="InterPro" id="IPR029063">
    <property type="entry name" value="SAM-dependent_MTases_sf"/>
</dbReference>
<name>A0ABS5L6D5_9ACTN</name>
<comment type="caution">
    <text evidence="5">The sequence shown here is derived from an EMBL/GenBank/DDBJ whole genome shotgun (WGS) entry which is preliminary data.</text>
</comment>
<feature type="domain" description="O-methyltransferase C-terminal" evidence="4">
    <location>
        <begin position="152"/>
        <end position="329"/>
    </location>
</feature>
<evidence type="ECO:0000313" key="6">
    <source>
        <dbReference type="Proteomes" id="UP000730482"/>
    </source>
</evidence>
<evidence type="ECO:0000256" key="1">
    <source>
        <dbReference type="ARBA" id="ARBA00022603"/>
    </source>
</evidence>
<dbReference type="CDD" id="cd02440">
    <property type="entry name" value="AdoMet_MTases"/>
    <property type="match status" value="1"/>
</dbReference>
<evidence type="ECO:0000259" key="4">
    <source>
        <dbReference type="Pfam" id="PF00891"/>
    </source>
</evidence>
<evidence type="ECO:0000256" key="2">
    <source>
        <dbReference type="ARBA" id="ARBA00022679"/>
    </source>
</evidence>
<dbReference type="SUPFAM" id="SSF46785">
    <property type="entry name" value="Winged helix' DNA-binding domain"/>
    <property type="match status" value="1"/>
</dbReference>
<accession>A0ABS5L6D5</accession>
<dbReference type="InterPro" id="IPR001077">
    <property type="entry name" value="COMT_C"/>
</dbReference>
<dbReference type="Proteomes" id="UP000730482">
    <property type="component" value="Unassembled WGS sequence"/>
</dbReference>
<dbReference type="Gene3D" id="3.40.50.150">
    <property type="entry name" value="Vaccinia Virus protein VP39"/>
    <property type="match status" value="1"/>
</dbReference>
<dbReference type="InterPro" id="IPR036388">
    <property type="entry name" value="WH-like_DNA-bd_sf"/>
</dbReference>
<dbReference type="PANTHER" id="PTHR43712">
    <property type="entry name" value="PUTATIVE (AFU_ORTHOLOGUE AFUA_4G14580)-RELATED"/>
    <property type="match status" value="1"/>
</dbReference>
<organism evidence="5 6">
    <name type="scientific">Catenulispora pinistramenti</name>
    <dbReference type="NCBI Taxonomy" id="2705254"/>
    <lineage>
        <taxon>Bacteria</taxon>
        <taxon>Bacillati</taxon>
        <taxon>Actinomycetota</taxon>
        <taxon>Actinomycetes</taxon>
        <taxon>Catenulisporales</taxon>
        <taxon>Catenulisporaceae</taxon>
        <taxon>Catenulispora</taxon>
    </lineage>
</organism>
<dbReference type="GO" id="GO:0008168">
    <property type="term" value="F:methyltransferase activity"/>
    <property type="evidence" value="ECO:0007669"/>
    <property type="project" value="UniProtKB-KW"/>
</dbReference>
<dbReference type="PROSITE" id="PS51683">
    <property type="entry name" value="SAM_OMT_II"/>
    <property type="match status" value="1"/>
</dbReference>
<dbReference type="PANTHER" id="PTHR43712:SF2">
    <property type="entry name" value="O-METHYLTRANSFERASE CICE"/>
    <property type="match status" value="1"/>
</dbReference>
<dbReference type="SUPFAM" id="SSF53335">
    <property type="entry name" value="S-adenosyl-L-methionine-dependent methyltransferases"/>
    <property type="match status" value="1"/>
</dbReference>
<reference evidence="5 6" key="1">
    <citation type="submission" date="2020-02" db="EMBL/GenBank/DDBJ databases">
        <title>Acidophilic actinobacteria isolated from forest soil.</title>
        <authorList>
            <person name="Golinska P."/>
        </authorList>
    </citation>
    <scope>NUCLEOTIDE SEQUENCE [LARGE SCALE GENOMIC DNA]</scope>
    <source>
        <strain evidence="5 6">NL8</strain>
    </source>
</reference>
<dbReference type="RefSeq" id="WP_212020713.1">
    <property type="nucleotide sequence ID" value="NZ_JAAFYZ010000286.1"/>
</dbReference>
<keyword evidence="3" id="KW-0949">S-adenosyl-L-methionine</keyword>
<dbReference type="Gene3D" id="1.10.10.10">
    <property type="entry name" value="Winged helix-like DNA-binding domain superfamily/Winged helix DNA-binding domain"/>
    <property type="match status" value="1"/>
</dbReference>
<keyword evidence="2" id="KW-0808">Transferase</keyword>
<evidence type="ECO:0000313" key="5">
    <source>
        <dbReference type="EMBL" id="MBS2553795.1"/>
    </source>
</evidence>
<gene>
    <name evidence="5" type="ORF">KGQ19_43775</name>
</gene>